<gene>
    <name evidence="6" type="ORF">D9758_006183</name>
</gene>
<reference evidence="6 7" key="1">
    <citation type="journal article" date="2020" name="ISME J.">
        <title>Uncovering the hidden diversity of litter-decomposition mechanisms in mushroom-forming fungi.</title>
        <authorList>
            <person name="Floudas D."/>
            <person name="Bentzer J."/>
            <person name="Ahren D."/>
            <person name="Johansson T."/>
            <person name="Persson P."/>
            <person name="Tunlid A."/>
        </authorList>
    </citation>
    <scope>NUCLEOTIDE SEQUENCE [LARGE SCALE GENOMIC DNA]</scope>
    <source>
        <strain evidence="6 7">CBS 291.85</strain>
    </source>
</reference>
<evidence type="ECO:0000313" key="7">
    <source>
        <dbReference type="Proteomes" id="UP000559256"/>
    </source>
</evidence>
<evidence type="ECO:0000256" key="3">
    <source>
        <dbReference type="ARBA" id="ARBA00022833"/>
    </source>
</evidence>
<sequence length="519" mass="58916">MQNDKDDAKTSRSPEVLQTSQSQTTNPIISLPDHPEYDENHITIHHGVFCDGPECSQTSLGAPIKGIRYKCTVCADVDFCASCLSSSANPHDRSHAVFECVKQARFVDVRGMNQEEKTKTMDALGSDFRRLELVETGDGNAEAEGERLKLKDADGTGSEDLEESIVIRRIGPEPPKDAKGWVNQYDIGPDGSVTVESRPPGPSSREGRTQSVMHHQDADLLMKVFSRQLEKYDYFQSQDFYNFIAKGKPATRIMELFPGKGDDKLECVLRTILLHNDPASLPEYECLSYTWKETTFERANAGNWDTETDQAFRSMIDFQHPIYLPTGFITMNVGLRDALRRVRHPDKMRAIWADQICINQDDLFERKIQVSYMDKVYNRAKRVLVWVGEEDRFTAAAFSMFERLGPLVQGVPELALPTPDQLLAANPDLPIPGSFEWCSLLEFYKRPVFQRGWVIQEITLGSAVRVVCGSHETEWDNVESVTALLGSPAWLQAPWRYQQYGKSKTQSMLYHLSFHLFRK</sequence>
<dbReference type="SMART" id="SM00291">
    <property type="entry name" value="ZnF_ZZ"/>
    <property type="match status" value="1"/>
</dbReference>
<dbReference type="PANTHER" id="PTHR24148:SF64">
    <property type="entry name" value="HETEROKARYON INCOMPATIBILITY DOMAIN-CONTAINING PROTEIN"/>
    <property type="match status" value="1"/>
</dbReference>
<feature type="region of interest" description="Disordered" evidence="4">
    <location>
        <begin position="1"/>
        <end position="34"/>
    </location>
</feature>
<dbReference type="InterPro" id="IPR000433">
    <property type="entry name" value="Znf_ZZ"/>
</dbReference>
<dbReference type="CDD" id="cd02340">
    <property type="entry name" value="ZZ_NBR1_like"/>
    <property type="match status" value="1"/>
</dbReference>
<dbReference type="OrthoDB" id="661148at2759"/>
<feature type="compositionally biased region" description="Basic and acidic residues" evidence="4">
    <location>
        <begin position="1"/>
        <end position="12"/>
    </location>
</feature>
<dbReference type="Gene3D" id="3.30.60.90">
    <property type="match status" value="1"/>
</dbReference>
<dbReference type="InterPro" id="IPR043145">
    <property type="entry name" value="Znf_ZZ_sf"/>
</dbReference>
<keyword evidence="2" id="KW-0863">Zinc-finger</keyword>
<comment type="caution">
    <text evidence="6">The sequence shown here is derived from an EMBL/GenBank/DDBJ whole genome shotgun (WGS) entry which is preliminary data.</text>
</comment>
<dbReference type="InterPro" id="IPR052895">
    <property type="entry name" value="HetReg/Transcr_Mod"/>
</dbReference>
<evidence type="ECO:0000256" key="1">
    <source>
        <dbReference type="ARBA" id="ARBA00022723"/>
    </source>
</evidence>
<accession>A0A8H5LLG0</accession>
<evidence type="ECO:0000259" key="5">
    <source>
        <dbReference type="SMART" id="SM00291"/>
    </source>
</evidence>
<name>A0A8H5LLG0_9AGAR</name>
<dbReference type="Pfam" id="PF06985">
    <property type="entry name" value="HET"/>
    <property type="match status" value="1"/>
</dbReference>
<evidence type="ECO:0000256" key="2">
    <source>
        <dbReference type="ARBA" id="ARBA00022771"/>
    </source>
</evidence>
<organism evidence="6 7">
    <name type="scientific">Tetrapyrgos nigripes</name>
    <dbReference type="NCBI Taxonomy" id="182062"/>
    <lineage>
        <taxon>Eukaryota</taxon>
        <taxon>Fungi</taxon>
        <taxon>Dikarya</taxon>
        <taxon>Basidiomycota</taxon>
        <taxon>Agaricomycotina</taxon>
        <taxon>Agaricomycetes</taxon>
        <taxon>Agaricomycetidae</taxon>
        <taxon>Agaricales</taxon>
        <taxon>Marasmiineae</taxon>
        <taxon>Marasmiaceae</taxon>
        <taxon>Tetrapyrgos</taxon>
    </lineage>
</organism>
<keyword evidence="7" id="KW-1185">Reference proteome</keyword>
<evidence type="ECO:0000313" key="6">
    <source>
        <dbReference type="EMBL" id="KAF5361464.1"/>
    </source>
</evidence>
<protein>
    <recommendedName>
        <fullName evidence="5">ZZ-type domain-containing protein</fullName>
    </recommendedName>
</protein>
<feature type="region of interest" description="Disordered" evidence="4">
    <location>
        <begin position="188"/>
        <end position="213"/>
    </location>
</feature>
<proteinExistence type="predicted"/>
<dbReference type="EMBL" id="JAACJM010000040">
    <property type="protein sequence ID" value="KAF5361464.1"/>
    <property type="molecule type" value="Genomic_DNA"/>
</dbReference>
<feature type="domain" description="ZZ-type" evidence="5">
    <location>
        <begin position="44"/>
        <end position="94"/>
    </location>
</feature>
<evidence type="ECO:0000256" key="4">
    <source>
        <dbReference type="SAM" id="MobiDB-lite"/>
    </source>
</evidence>
<feature type="compositionally biased region" description="Polar residues" evidence="4">
    <location>
        <begin position="13"/>
        <end position="28"/>
    </location>
</feature>
<dbReference type="AlphaFoldDB" id="A0A8H5LLG0"/>
<keyword evidence="3" id="KW-0862">Zinc</keyword>
<dbReference type="GO" id="GO:0008270">
    <property type="term" value="F:zinc ion binding"/>
    <property type="evidence" value="ECO:0007669"/>
    <property type="project" value="UniProtKB-KW"/>
</dbReference>
<dbReference type="InterPro" id="IPR010730">
    <property type="entry name" value="HET"/>
</dbReference>
<dbReference type="SUPFAM" id="SSF57850">
    <property type="entry name" value="RING/U-box"/>
    <property type="match status" value="1"/>
</dbReference>
<keyword evidence="1" id="KW-0479">Metal-binding</keyword>
<dbReference type="Proteomes" id="UP000559256">
    <property type="component" value="Unassembled WGS sequence"/>
</dbReference>
<dbReference type="Pfam" id="PF00569">
    <property type="entry name" value="ZZ"/>
    <property type="match status" value="1"/>
</dbReference>
<dbReference type="PANTHER" id="PTHR24148">
    <property type="entry name" value="ANKYRIN REPEAT DOMAIN-CONTAINING PROTEIN 39 HOMOLOG-RELATED"/>
    <property type="match status" value="1"/>
</dbReference>